<dbReference type="FunFam" id="3.40.50.620:FF:000100">
    <property type="entry name" value="probable leucine--tRNA ligase, mitochondrial"/>
    <property type="match status" value="1"/>
</dbReference>
<dbReference type="InterPro" id="IPR009080">
    <property type="entry name" value="tRNAsynth_Ia_anticodon-bd"/>
</dbReference>
<evidence type="ECO:0000256" key="3">
    <source>
        <dbReference type="ARBA" id="ARBA00013164"/>
    </source>
</evidence>
<dbReference type="Pfam" id="PF08264">
    <property type="entry name" value="Anticodon_1"/>
    <property type="match status" value="1"/>
</dbReference>
<keyword evidence="5 11" id="KW-0547">Nucleotide-binding</keyword>
<evidence type="ECO:0000259" key="13">
    <source>
        <dbReference type="Pfam" id="PF08264"/>
    </source>
</evidence>
<dbReference type="GO" id="GO:0004823">
    <property type="term" value="F:leucine-tRNA ligase activity"/>
    <property type="evidence" value="ECO:0007669"/>
    <property type="project" value="UniProtKB-EC"/>
</dbReference>
<dbReference type="InterPro" id="IPR014729">
    <property type="entry name" value="Rossmann-like_a/b/a_fold"/>
</dbReference>
<feature type="domain" description="Aminoacyl-tRNA synthetase class Ia" evidence="12">
    <location>
        <begin position="405"/>
        <end position="577"/>
    </location>
</feature>
<gene>
    <name evidence="14" type="ORF">SPLIT_LOCUS5047</name>
</gene>
<evidence type="ECO:0000313" key="15">
    <source>
        <dbReference type="Proteomes" id="UP001153321"/>
    </source>
</evidence>
<dbReference type="PANTHER" id="PTHR43740:SF2">
    <property type="entry name" value="LEUCINE--TRNA LIGASE, MITOCHONDRIAL"/>
    <property type="match status" value="1"/>
</dbReference>
<protein>
    <recommendedName>
        <fullName evidence="3">leucine--tRNA ligase</fullName>
        <ecNumber evidence="3">6.1.1.4</ecNumber>
    </recommendedName>
    <alternativeName>
        <fullName evidence="9">Leucyl-tRNA synthetase</fullName>
    </alternativeName>
</protein>
<comment type="subcellular location">
    <subcellularLocation>
        <location evidence="1">Mitochondrion matrix</location>
    </subcellularLocation>
</comment>
<proteinExistence type="inferred from homology"/>
<accession>A0A9P0I4J5</accession>
<dbReference type="EMBL" id="LR824533">
    <property type="protein sequence ID" value="CAH1639691.1"/>
    <property type="molecule type" value="Genomic_DNA"/>
</dbReference>
<evidence type="ECO:0000256" key="6">
    <source>
        <dbReference type="ARBA" id="ARBA00022840"/>
    </source>
</evidence>
<organism evidence="14 15">
    <name type="scientific">Spodoptera littoralis</name>
    <name type="common">Egyptian cotton leafworm</name>
    <dbReference type="NCBI Taxonomy" id="7109"/>
    <lineage>
        <taxon>Eukaryota</taxon>
        <taxon>Metazoa</taxon>
        <taxon>Ecdysozoa</taxon>
        <taxon>Arthropoda</taxon>
        <taxon>Hexapoda</taxon>
        <taxon>Insecta</taxon>
        <taxon>Pterygota</taxon>
        <taxon>Neoptera</taxon>
        <taxon>Endopterygota</taxon>
        <taxon>Lepidoptera</taxon>
        <taxon>Glossata</taxon>
        <taxon>Ditrysia</taxon>
        <taxon>Noctuoidea</taxon>
        <taxon>Noctuidae</taxon>
        <taxon>Amphipyrinae</taxon>
        <taxon>Spodoptera</taxon>
    </lineage>
</organism>
<dbReference type="GO" id="GO:0005524">
    <property type="term" value="F:ATP binding"/>
    <property type="evidence" value="ECO:0007669"/>
    <property type="project" value="UniProtKB-KW"/>
</dbReference>
<evidence type="ECO:0000256" key="8">
    <source>
        <dbReference type="ARBA" id="ARBA00023146"/>
    </source>
</evidence>
<comment type="similarity">
    <text evidence="2 11">Belongs to the class-I aminoacyl-tRNA synthetase family.</text>
</comment>
<sequence>MKIMKVLKFKIFQMSNYYQRAHNFRNFQQCFLYRRKSSLRLWEQDINTEIKLNIEKQWSSVVRRSAVNNGKKPYYVLPMFPYPSGNLHMGHVRVYSISDTIARFEQLNGRYSVHPIGWDAFGLPAENAAIERNIPPSQWTKSNINSMKNQLEKLGFNFDWKREISTCDPSYYKWTQFIFLKLFEKGLAYQSKAQVNWDPVDMTVLADEQVDDLGCSWRSGAKVEKKYLTQWFIKTTKFAKALYDGLDSEELENWKDIINLQKHWIGECDGVIVSFKLEVNGEMKTFDVWTAEPYKFIYGDFVTMNSSHPIIQELKSHKNFTLVCLNPISNRELPVCIVDDVNYPEGRNVYIGCSQVDKEDKKIANLLNVPISSEQLKIDIESENSRAVDMALNKNVGGHFASSKLKDWLISRQRYWGTPIPIIHCKTCGAVPVPYEDLPVELPEIESSTGIQTLEKLEHWKKCTCPKCQSSAIRETDTMDTFVDSSWYYYRFLDPTNEQMPFSKEQVIDHMPVDIYVGGKEHAVLHLYYARFMSYFLHSLGWTPTKEPFQKLVVQGMVMGQSFKLKSSGKYIPPEQVEKVGKYYKEKSTGNAVVTQWEKMSKSKYNGENPERLLATYGCDTTRLLILADVPPATPRRWSDATLPGVLNWQHRLWMTMREFLNHRNNVPVETTLTPEEFHKHEYKIWDSRNYLIATTTYHFKHTQKLSVGISRLQSLTSVLRNKVPPEVITKSKEYEKALAVLIIMLAPVTPHFCSELWAGLQSAPNRLTESSNLVDWEKCVLEQSWPKVDESYELSFLCKVDGADRCELKLKSSDLLSLTHEKAVQMMLNQESVKKRLTTEIHKTKFELYPHCRAILHIYPKKKKVKQEKVSDSVV</sequence>
<dbReference type="InterPro" id="IPR001412">
    <property type="entry name" value="aa-tRNA-synth_I_CS"/>
</dbReference>
<name>A0A9P0I4J5_SPOLI</name>
<dbReference type="Pfam" id="PF00133">
    <property type="entry name" value="tRNA-synt_1"/>
    <property type="match status" value="2"/>
</dbReference>
<keyword evidence="4 11" id="KW-0436">Ligase</keyword>
<dbReference type="PRINTS" id="PR00985">
    <property type="entry name" value="TRNASYNTHLEU"/>
</dbReference>
<dbReference type="GO" id="GO:0006429">
    <property type="term" value="P:leucyl-tRNA aminoacylation"/>
    <property type="evidence" value="ECO:0007669"/>
    <property type="project" value="InterPro"/>
</dbReference>
<dbReference type="Gene3D" id="3.40.50.620">
    <property type="entry name" value="HUPs"/>
    <property type="match status" value="2"/>
</dbReference>
<dbReference type="GO" id="GO:0032543">
    <property type="term" value="P:mitochondrial translation"/>
    <property type="evidence" value="ECO:0007669"/>
    <property type="project" value="TreeGrafter"/>
</dbReference>
<dbReference type="InterPro" id="IPR013155">
    <property type="entry name" value="M/V/L/I-tRNA-synth_anticd-bd"/>
</dbReference>
<evidence type="ECO:0000256" key="2">
    <source>
        <dbReference type="ARBA" id="ARBA00005594"/>
    </source>
</evidence>
<evidence type="ECO:0000256" key="7">
    <source>
        <dbReference type="ARBA" id="ARBA00022917"/>
    </source>
</evidence>
<evidence type="ECO:0000256" key="4">
    <source>
        <dbReference type="ARBA" id="ARBA00022598"/>
    </source>
</evidence>
<keyword evidence="7 11" id="KW-0648">Protein biosynthesis</keyword>
<feature type="domain" description="Methionyl/Valyl/Leucyl/Isoleucyl-tRNA synthetase anticodon-binding" evidence="13">
    <location>
        <begin position="733"/>
        <end position="794"/>
    </location>
</feature>
<evidence type="ECO:0000256" key="5">
    <source>
        <dbReference type="ARBA" id="ARBA00022741"/>
    </source>
</evidence>
<evidence type="ECO:0000256" key="1">
    <source>
        <dbReference type="ARBA" id="ARBA00004305"/>
    </source>
</evidence>
<keyword evidence="8 11" id="KW-0030">Aminoacyl-tRNA synthetase</keyword>
<keyword evidence="15" id="KW-1185">Reference proteome</keyword>
<keyword evidence="6 11" id="KW-0067">ATP-binding</keyword>
<comment type="catalytic activity">
    <reaction evidence="10">
        <text>tRNA(Leu) + L-leucine + ATP = L-leucyl-tRNA(Leu) + AMP + diphosphate</text>
        <dbReference type="Rhea" id="RHEA:11688"/>
        <dbReference type="Rhea" id="RHEA-COMP:9613"/>
        <dbReference type="Rhea" id="RHEA-COMP:9622"/>
        <dbReference type="ChEBI" id="CHEBI:30616"/>
        <dbReference type="ChEBI" id="CHEBI:33019"/>
        <dbReference type="ChEBI" id="CHEBI:57427"/>
        <dbReference type="ChEBI" id="CHEBI:78442"/>
        <dbReference type="ChEBI" id="CHEBI:78494"/>
        <dbReference type="ChEBI" id="CHEBI:456215"/>
        <dbReference type="EC" id="6.1.1.4"/>
    </reaction>
</comment>
<dbReference type="InterPro" id="IPR002302">
    <property type="entry name" value="Leu-tRNA-ligase"/>
</dbReference>
<dbReference type="AlphaFoldDB" id="A0A9P0I4J5"/>
<feature type="domain" description="Aminoacyl-tRNA synthetase class Ia" evidence="12">
    <location>
        <begin position="67"/>
        <end position="246"/>
    </location>
</feature>
<evidence type="ECO:0000313" key="14">
    <source>
        <dbReference type="EMBL" id="CAH1639691.1"/>
    </source>
</evidence>
<reference evidence="14" key="1">
    <citation type="submission" date="2022-02" db="EMBL/GenBank/DDBJ databases">
        <authorList>
            <person name="King R."/>
        </authorList>
    </citation>
    <scope>NUCLEOTIDE SEQUENCE</scope>
</reference>
<dbReference type="GO" id="GO:0005759">
    <property type="term" value="C:mitochondrial matrix"/>
    <property type="evidence" value="ECO:0007669"/>
    <property type="project" value="UniProtKB-SubCell"/>
</dbReference>
<evidence type="ECO:0000256" key="10">
    <source>
        <dbReference type="ARBA" id="ARBA00047469"/>
    </source>
</evidence>
<dbReference type="CDD" id="cd00812">
    <property type="entry name" value="LeuRS_core"/>
    <property type="match status" value="1"/>
</dbReference>
<evidence type="ECO:0000256" key="11">
    <source>
        <dbReference type="RuleBase" id="RU363035"/>
    </source>
</evidence>
<dbReference type="SUPFAM" id="SSF52374">
    <property type="entry name" value="Nucleotidylyl transferase"/>
    <property type="match status" value="1"/>
</dbReference>
<dbReference type="InterPro" id="IPR002300">
    <property type="entry name" value="aa-tRNA-synth_Ia"/>
</dbReference>
<dbReference type="EC" id="6.1.1.4" evidence="3"/>
<evidence type="ECO:0000256" key="9">
    <source>
        <dbReference type="ARBA" id="ARBA00030520"/>
    </source>
</evidence>
<dbReference type="Proteomes" id="UP001153321">
    <property type="component" value="Chromosome 2"/>
</dbReference>
<dbReference type="SUPFAM" id="SSF47323">
    <property type="entry name" value="Anticodon-binding domain of a subclass of class I aminoacyl-tRNA synthetases"/>
    <property type="match status" value="1"/>
</dbReference>
<dbReference type="PANTHER" id="PTHR43740">
    <property type="entry name" value="LEUCYL-TRNA SYNTHETASE"/>
    <property type="match status" value="1"/>
</dbReference>
<evidence type="ECO:0000259" key="12">
    <source>
        <dbReference type="Pfam" id="PF00133"/>
    </source>
</evidence>
<dbReference type="FunFam" id="3.40.50.620:FF:000003">
    <property type="entry name" value="Leucine--tRNA ligase"/>
    <property type="match status" value="1"/>
</dbReference>
<dbReference type="PROSITE" id="PS00178">
    <property type="entry name" value="AA_TRNA_LIGASE_I"/>
    <property type="match status" value="1"/>
</dbReference>
<dbReference type="Gene3D" id="1.10.730.10">
    <property type="entry name" value="Isoleucyl-tRNA Synthetase, Domain 1"/>
    <property type="match status" value="2"/>
</dbReference>